<dbReference type="RefSeq" id="WP_010853962.1">
    <property type="nucleotide sequence ID" value="NZ_AQHR01000050.1"/>
</dbReference>
<organism evidence="2 3">
    <name type="scientific">Lunatimonas lonarensis</name>
    <dbReference type="NCBI Taxonomy" id="1232681"/>
    <lineage>
        <taxon>Bacteria</taxon>
        <taxon>Pseudomonadati</taxon>
        <taxon>Bacteroidota</taxon>
        <taxon>Cytophagia</taxon>
        <taxon>Cytophagales</taxon>
        <taxon>Cyclobacteriaceae</taxon>
    </lineage>
</organism>
<reference evidence="2 3" key="1">
    <citation type="submission" date="2013-02" db="EMBL/GenBank/DDBJ databases">
        <title>A novel strain isolated from Lonar lake, Maharashtra, India.</title>
        <authorList>
            <person name="Singh A."/>
        </authorList>
    </citation>
    <scope>NUCLEOTIDE SEQUENCE [LARGE SCALE GENOMIC DNA]</scope>
    <source>
        <strain evidence="2 3">AK24</strain>
    </source>
</reference>
<protein>
    <submittedName>
        <fullName evidence="2">RNA-binding region RNP-1</fullName>
    </submittedName>
</protein>
<evidence type="ECO:0000313" key="3">
    <source>
        <dbReference type="Proteomes" id="UP000013909"/>
    </source>
</evidence>
<dbReference type="EMBL" id="AQHR01000050">
    <property type="protein sequence ID" value="EON77605.1"/>
    <property type="molecule type" value="Genomic_DNA"/>
</dbReference>
<feature type="region of interest" description="Disordered" evidence="1">
    <location>
        <begin position="63"/>
        <end position="92"/>
    </location>
</feature>
<proteinExistence type="predicted"/>
<sequence length="556" mass="58109">MIRSAKNIIYFYLIPLFLFFGLDLAAQTYTTNGNCSDWTNGACWTKVDPGNCNPNGSGFPPLLAGNNGNGNNGNGNNGGGNPGGNNGGGNAGGNSGGGNNAGGNAGGNSGGGNNAGGGGNNNNPCEIRVVIAHDMNMPENASFTPNYVEVVVKDNSKLAFGGNLSIAGSTNFQFTIEDESEVEINGTLLVNQGSPSQTTVLNVGGGGSLLVGGLDVNNRVEVNVLAGTTLVSDSKLDYRGNSFAMNVYGNFQVPEVVLRGGPNTQLNTFANSNVSISGNLDINGAVRVLIRDSSTVSISQDIRVSANSLTDIPDEAERDWDVSDLNGVVATNSSMVIVCGDFPQPNTGAGTTEFQPAGFFDCIALPVDFLSFAASLSDDQKSVLAEWATASESSSSHFEVEYSLSGLDGFGTLGRVEAAGYTTETQHYRFSAPVPAGAGGMIYLRIRQVDLNGSYSYTELLSLRFPATSVGEDRWQVFPNPTSGDGLRIRYNGRLNEAEGISARILSFSHASTILASDIQSLNGLLADAFKQAPKGMYVLELTVGTEVSRLKVIKQ</sequence>
<gene>
    <name evidence="2" type="ORF">ADIS_1824</name>
</gene>
<dbReference type="STRING" id="1232681.ADIS_1824"/>
<dbReference type="OrthoDB" id="1443240at2"/>
<comment type="caution">
    <text evidence="2">The sequence shown here is derived from an EMBL/GenBank/DDBJ whole genome shotgun (WGS) entry which is preliminary data.</text>
</comment>
<dbReference type="PATRIC" id="fig|1288963.3.peg.1813"/>
<accession>R7ZU11</accession>
<keyword evidence="3" id="KW-1185">Reference proteome</keyword>
<feature type="compositionally biased region" description="Gly residues" evidence="1">
    <location>
        <begin position="67"/>
        <end position="92"/>
    </location>
</feature>
<dbReference type="Proteomes" id="UP000013909">
    <property type="component" value="Unassembled WGS sequence"/>
</dbReference>
<name>R7ZU11_9BACT</name>
<evidence type="ECO:0000256" key="1">
    <source>
        <dbReference type="SAM" id="MobiDB-lite"/>
    </source>
</evidence>
<evidence type="ECO:0000313" key="2">
    <source>
        <dbReference type="EMBL" id="EON77605.1"/>
    </source>
</evidence>
<dbReference type="AlphaFoldDB" id="R7ZU11"/>